<dbReference type="Gene3D" id="3.40.50.1980">
    <property type="entry name" value="Nitrogenase molybdenum iron protein domain"/>
    <property type="match status" value="2"/>
</dbReference>
<gene>
    <name evidence="2" type="ORF">SCAL_000322</name>
</gene>
<dbReference type="InterPro" id="IPR050902">
    <property type="entry name" value="ABC_Transporter_SBP"/>
</dbReference>
<reference evidence="2" key="1">
    <citation type="submission" date="2016-05" db="EMBL/GenBank/DDBJ databases">
        <title>Microbial consortia oxidize butane by reversing methanogenesis.</title>
        <authorList>
            <person name="Laso-Perez R."/>
            <person name="Richter M."/>
            <person name="Wegener G."/>
            <person name="Musat F."/>
        </authorList>
    </citation>
    <scope>NUCLEOTIDE SEQUENCE [LARGE SCALE GENOMIC DNA]</scope>
    <source>
        <strain evidence="2">BOX2</strain>
    </source>
</reference>
<evidence type="ECO:0000313" key="3">
    <source>
        <dbReference type="Proteomes" id="UP000186940"/>
    </source>
</evidence>
<dbReference type="STRING" id="1838285.SCAL_000322"/>
<dbReference type="GO" id="GO:0000272">
    <property type="term" value="P:polysaccharide catabolic process"/>
    <property type="evidence" value="ECO:0007669"/>
    <property type="project" value="InterPro"/>
</dbReference>
<comment type="caution">
    <text evidence="2">The sequence shown here is derived from an EMBL/GenBank/DDBJ whole genome shotgun (WGS) entry which is preliminary data.</text>
</comment>
<evidence type="ECO:0000313" key="2">
    <source>
        <dbReference type="EMBL" id="OFV68646.1"/>
    </source>
</evidence>
<name>A0A1F2PDC9_9EURY</name>
<accession>A0A1F2PDC9</accession>
<dbReference type="PANTHER" id="PTHR30535">
    <property type="entry name" value="VITAMIN B12-BINDING PROTEIN"/>
    <property type="match status" value="1"/>
</dbReference>
<dbReference type="Proteomes" id="UP000186940">
    <property type="component" value="Unassembled WGS sequence"/>
</dbReference>
<proteinExistence type="predicted"/>
<keyword evidence="3" id="KW-1185">Reference proteome</keyword>
<sequence>MNLNKIGSLAMATLIVLASVTLLSIVPVSASDDFTLGIYGNANQDDTIDMRDVTKIARMICWLEDEVDLADAKYDGNINVLDIIQTELTILRRDKTLTVIDDTGEAVTLSKPVESFVYHGHNSYVYETLRAIGVADKIVGTSDRFVTPGKCRYSEAYYPELCGFTNVGILKSPDYEVVNTLRPDLVISDAEEYYDRTKTPDIPVIALDVRLSNFREATMKFGYIFDSVEKAEEYINWYDGWEETVNEKVETISDDEKPLVLICYYKPGTTSFSIPVRDHYRSVMVHAAGGKCVGDEFDGTGYVKVDAEWVIDRNPDVIIFSGANQYVGYDIEDPSDAIALINDFTSQPELAEVNAVKNNRVYLVSHSFILCGGASGLIGTVYYAKWMYPELFADMDAQEMQQEFVTDFQHLDLNVENCYCVYPPPA</sequence>
<dbReference type="SUPFAM" id="SSF53807">
    <property type="entry name" value="Helical backbone' metal receptor"/>
    <property type="match status" value="1"/>
</dbReference>
<organism evidence="2 3">
    <name type="scientific">Candidatus Syntropharchaeum caldarium</name>
    <dbReference type="NCBI Taxonomy" id="1838285"/>
    <lineage>
        <taxon>Archaea</taxon>
        <taxon>Methanobacteriati</taxon>
        <taxon>Methanobacteriota</taxon>
        <taxon>Stenosarchaea group</taxon>
        <taxon>Methanomicrobia</taxon>
        <taxon>Methanosarcinales</taxon>
        <taxon>ANME-2 cluster</taxon>
        <taxon>Candidatus Syntropharchaeum</taxon>
    </lineage>
</organism>
<dbReference type="InterPro" id="IPR002491">
    <property type="entry name" value="ABC_transptr_periplasmic_BD"/>
</dbReference>
<dbReference type="AlphaFoldDB" id="A0A1F2PDC9"/>
<dbReference type="SUPFAM" id="SSF63446">
    <property type="entry name" value="Type I dockerin domain"/>
    <property type="match status" value="1"/>
</dbReference>
<dbReference type="PANTHER" id="PTHR30535:SF34">
    <property type="entry name" value="MOLYBDATE-BINDING PROTEIN MOLA"/>
    <property type="match status" value="1"/>
</dbReference>
<protein>
    <submittedName>
        <fullName evidence="2">Iron(Iii) ABC transporter, solute-binding protein</fullName>
    </submittedName>
</protein>
<evidence type="ECO:0000259" key="1">
    <source>
        <dbReference type="PROSITE" id="PS50983"/>
    </source>
</evidence>
<feature type="domain" description="Fe/B12 periplasmic-binding" evidence="1">
    <location>
        <begin position="117"/>
        <end position="395"/>
    </location>
</feature>
<dbReference type="Pfam" id="PF01497">
    <property type="entry name" value="Peripla_BP_2"/>
    <property type="match status" value="1"/>
</dbReference>
<dbReference type="EMBL" id="LYOS01000001">
    <property type="protein sequence ID" value="OFV68646.1"/>
    <property type="molecule type" value="Genomic_DNA"/>
</dbReference>
<dbReference type="PROSITE" id="PS50983">
    <property type="entry name" value="FE_B12_PBP"/>
    <property type="match status" value="1"/>
</dbReference>
<dbReference type="InterPro" id="IPR036439">
    <property type="entry name" value="Dockerin_dom_sf"/>
</dbReference>